<evidence type="ECO:0000313" key="3">
    <source>
        <dbReference type="EMBL" id="THU47831.1"/>
    </source>
</evidence>
<feature type="domain" description="Tify" evidence="2">
    <location>
        <begin position="114"/>
        <end position="149"/>
    </location>
</feature>
<evidence type="ECO:0000259" key="2">
    <source>
        <dbReference type="PROSITE" id="PS51320"/>
    </source>
</evidence>
<protein>
    <recommendedName>
        <fullName evidence="2">Tify domain-containing protein</fullName>
    </recommendedName>
</protein>
<gene>
    <name evidence="3" type="ORF">C4D60_Mb09t19780</name>
</gene>
<feature type="region of interest" description="Disordered" evidence="1">
    <location>
        <begin position="68"/>
        <end position="87"/>
    </location>
</feature>
<dbReference type="PANTHER" id="PTHR46125">
    <property type="entry name" value="GATA TRANSCRIPTION FACTOR 28"/>
    <property type="match status" value="1"/>
</dbReference>
<accession>A0A4S8IHR0</accession>
<dbReference type="Pfam" id="PF06200">
    <property type="entry name" value="tify"/>
    <property type="match status" value="1"/>
</dbReference>
<dbReference type="AlphaFoldDB" id="A0A4S8IHR0"/>
<evidence type="ECO:0000313" key="4">
    <source>
        <dbReference type="Proteomes" id="UP000317650"/>
    </source>
</evidence>
<keyword evidence="4" id="KW-1185">Reference proteome</keyword>
<dbReference type="InterPro" id="IPR045280">
    <property type="entry name" value="TIFY-like"/>
</dbReference>
<dbReference type="GO" id="GO:0006355">
    <property type="term" value="P:regulation of DNA-templated transcription"/>
    <property type="evidence" value="ECO:0007669"/>
    <property type="project" value="InterPro"/>
</dbReference>
<dbReference type="EMBL" id="PYDT01000010">
    <property type="protein sequence ID" value="THU47831.1"/>
    <property type="molecule type" value="Genomic_DNA"/>
</dbReference>
<dbReference type="InterPro" id="IPR010399">
    <property type="entry name" value="Tify_dom"/>
</dbReference>
<dbReference type="PANTHER" id="PTHR46125:SF27">
    <property type="entry name" value="GATA TRANSCRIPTION FACTOR 28"/>
    <property type="match status" value="1"/>
</dbReference>
<dbReference type="STRING" id="52838.A0A4S8IHR0"/>
<proteinExistence type="predicted"/>
<comment type="caution">
    <text evidence="3">The sequence shown here is derived from an EMBL/GenBank/DDBJ whole genome shotgun (WGS) entry which is preliminary data.</text>
</comment>
<dbReference type="SMART" id="SM00979">
    <property type="entry name" value="TIFY"/>
    <property type="match status" value="1"/>
</dbReference>
<dbReference type="Proteomes" id="UP000317650">
    <property type="component" value="Chromosome 9"/>
</dbReference>
<name>A0A4S8IHR0_MUSBA</name>
<dbReference type="PROSITE" id="PS51320">
    <property type="entry name" value="TIFY"/>
    <property type="match status" value="1"/>
</dbReference>
<feature type="compositionally biased region" description="Pro residues" evidence="1">
    <location>
        <begin position="1"/>
        <end position="10"/>
    </location>
</feature>
<evidence type="ECO:0000256" key="1">
    <source>
        <dbReference type="SAM" id="MobiDB-lite"/>
    </source>
</evidence>
<sequence length="151" mass="15667">MNGNPNPPTDVEPSGASRFSSHNLFNSSGDHHVLSAVVLPAQIGDSRAGGHSGELIAAADAQALQQYHDADHRSGSHVIEEDGAGSGAVENQGMEMELPSDPSHLGDAQGLMASQLGDNQLTLSFQGEVFVFNSVSPEKVQAVLLLLGGWA</sequence>
<reference evidence="3 4" key="1">
    <citation type="journal article" date="2019" name="Nat. Plants">
        <title>Genome sequencing of Musa balbisiana reveals subgenome evolution and function divergence in polyploid bananas.</title>
        <authorList>
            <person name="Yao X."/>
        </authorList>
    </citation>
    <scope>NUCLEOTIDE SEQUENCE [LARGE SCALE GENOMIC DNA]</scope>
    <source>
        <strain evidence="4">cv. DH-PKW</strain>
        <tissue evidence="3">Leaves</tissue>
    </source>
</reference>
<feature type="compositionally biased region" description="Basic and acidic residues" evidence="1">
    <location>
        <begin position="68"/>
        <end position="80"/>
    </location>
</feature>
<feature type="region of interest" description="Disordered" evidence="1">
    <location>
        <begin position="1"/>
        <end position="24"/>
    </location>
</feature>
<organism evidence="3 4">
    <name type="scientific">Musa balbisiana</name>
    <name type="common">Banana</name>
    <dbReference type="NCBI Taxonomy" id="52838"/>
    <lineage>
        <taxon>Eukaryota</taxon>
        <taxon>Viridiplantae</taxon>
        <taxon>Streptophyta</taxon>
        <taxon>Embryophyta</taxon>
        <taxon>Tracheophyta</taxon>
        <taxon>Spermatophyta</taxon>
        <taxon>Magnoliopsida</taxon>
        <taxon>Liliopsida</taxon>
        <taxon>Zingiberales</taxon>
        <taxon>Musaceae</taxon>
        <taxon>Musa</taxon>
    </lineage>
</organism>